<gene>
    <name evidence="1" type="ORF">VB620_10280</name>
</gene>
<accession>A0ABU5UDY2</accession>
<proteinExistence type="predicted"/>
<evidence type="ECO:0000313" key="2">
    <source>
        <dbReference type="Proteomes" id="UP001302120"/>
    </source>
</evidence>
<dbReference type="Proteomes" id="UP001302120">
    <property type="component" value="Unassembled WGS sequence"/>
</dbReference>
<dbReference type="EMBL" id="JAYGHG010000013">
    <property type="protein sequence ID" value="MEA5581723.1"/>
    <property type="molecule type" value="Genomic_DNA"/>
</dbReference>
<protein>
    <submittedName>
        <fullName evidence="1">Uncharacterized protein</fullName>
    </submittedName>
</protein>
<organism evidence="1 2">
    <name type="scientific">Nodularia harveyana UHCC-0300</name>
    <dbReference type="NCBI Taxonomy" id="2974287"/>
    <lineage>
        <taxon>Bacteria</taxon>
        <taxon>Bacillati</taxon>
        <taxon>Cyanobacteriota</taxon>
        <taxon>Cyanophyceae</taxon>
        <taxon>Nostocales</taxon>
        <taxon>Nodulariaceae</taxon>
        <taxon>Nodularia</taxon>
    </lineage>
</organism>
<sequence>MNLFSSYLYARPSWSEGVARIVDFGNTLQEYNTSLTTEQADYLALLSDWLTVGNDLRIAMSEYKEVQSHIGDKLIQEACEALESARI</sequence>
<comment type="caution">
    <text evidence="1">The sequence shown here is derived from an EMBL/GenBank/DDBJ whole genome shotgun (WGS) entry which is preliminary data.</text>
</comment>
<dbReference type="RefSeq" id="WP_323196052.1">
    <property type="nucleotide sequence ID" value="NZ_JAYGHG010000013.1"/>
</dbReference>
<keyword evidence="2" id="KW-1185">Reference proteome</keyword>
<reference evidence="1 2" key="1">
    <citation type="submission" date="2023-12" db="EMBL/GenBank/DDBJ databases">
        <title>Baltic Sea Cyanobacteria.</title>
        <authorList>
            <person name="Delbaje E."/>
            <person name="Fewer D.P."/>
            <person name="Shishido T.K."/>
        </authorList>
    </citation>
    <scope>NUCLEOTIDE SEQUENCE [LARGE SCALE GENOMIC DNA]</scope>
    <source>
        <strain evidence="1 2">UHCC-0300</strain>
    </source>
</reference>
<name>A0ABU5UDY2_9CYAN</name>
<evidence type="ECO:0000313" key="1">
    <source>
        <dbReference type="EMBL" id="MEA5581723.1"/>
    </source>
</evidence>